<feature type="domain" description="Cadherin" evidence="4">
    <location>
        <begin position="914"/>
        <end position="1018"/>
    </location>
</feature>
<dbReference type="Proteomes" id="UP000033684">
    <property type="component" value="Unassembled WGS sequence"/>
</dbReference>
<dbReference type="Pfam" id="PF06594">
    <property type="entry name" value="HCBP_related"/>
    <property type="match status" value="1"/>
</dbReference>
<dbReference type="InterPro" id="IPR040853">
    <property type="entry name" value="RapA2_cadherin-like"/>
</dbReference>
<dbReference type="AlphaFoldDB" id="A0A0F3IFV7"/>
<dbReference type="InterPro" id="IPR050557">
    <property type="entry name" value="RTX_toxin/Mannuronan_C5-epim"/>
</dbReference>
<dbReference type="Pfam" id="PF17963">
    <property type="entry name" value="Big_9"/>
    <property type="match status" value="1"/>
</dbReference>
<dbReference type="GO" id="GO:0016020">
    <property type="term" value="C:membrane"/>
    <property type="evidence" value="ECO:0007669"/>
    <property type="project" value="InterPro"/>
</dbReference>
<dbReference type="InterPro" id="IPR001343">
    <property type="entry name" value="Hemolysn_Ca-bd"/>
</dbReference>
<dbReference type="RefSeq" id="WP_045780104.1">
    <property type="nucleotide sequence ID" value="NZ_LAJX01000197.1"/>
</dbReference>
<proteinExistence type="predicted"/>
<evidence type="ECO:0000256" key="1">
    <source>
        <dbReference type="ARBA" id="ARBA00004613"/>
    </source>
</evidence>
<dbReference type="PROSITE" id="PS00330">
    <property type="entry name" value="HEMOLYSIN_CALCIUM"/>
    <property type="match status" value="6"/>
</dbReference>
<dbReference type="PRINTS" id="PR00313">
    <property type="entry name" value="CABNDNGRPT"/>
</dbReference>
<dbReference type="PROSITE" id="PS50268">
    <property type="entry name" value="CADHERIN_2"/>
    <property type="match status" value="1"/>
</dbReference>
<dbReference type="InterPro" id="IPR011049">
    <property type="entry name" value="Serralysin-like_metalloprot_C"/>
</dbReference>
<evidence type="ECO:0000313" key="6">
    <source>
        <dbReference type="Proteomes" id="UP000033684"/>
    </source>
</evidence>
<dbReference type="OrthoDB" id="1676884at2"/>
<evidence type="ECO:0000256" key="3">
    <source>
        <dbReference type="ARBA" id="ARBA00022837"/>
    </source>
</evidence>
<comment type="caution">
    <text evidence="5">The sequence shown here is derived from an EMBL/GenBank/DDBJ whole genome shotgun (WGS) entry which is preliminary data.</text>
</comment>
<dbReference type="PATRIC" id="fig|1632867.3.peg.2203"/>
<dbReference type="Pfam" id="PF00353">
    <property type="entry name" value="HemolysinCabind"/>
    <property type="match status" value="10"/>
</dbReference>
<dbReference type="GO" id="GO:0005576">
    <property type="term" value="C:extracellular region"/>
    <property type="evidence" value="ECO:0007669"/>
    <property type="project" value="UniProtKB-SubCell"/>
</dbReference>
<dbReference type="InterPro" id="IPR002126">
    <property type="entry name" value="Cadherin-like_dom"/>
</dbReference>
<dbReference type="PANTHER" id="PTHR38340">
    <property type="entry name" value="S-LAYER PROTEIN"/>
    <property type="match status" value="1"/>
</dbReference>
<evidence type="ECO:0000259" key="4">
    <source>
        <dbReference type="PROSITE" id="PS50268"/>
    </source>
</evidence>
<gene>
    <name evidence="5" type="ORF">VZ94_16800</name>
</gene>
<dbReference type="Gene3D" id="2.60.40.10">
    <property type="entry name" value="Immunoglobulins"/>
    <property type="match status" value="2"/>
</dbReference>
<evidence type="ECO:0000313" key="5">
    <source>
        <dbReference type="EMBL" id="KJV05626.1"/>
    </source>
</evidence>
<organism evidence="5 6">
    <name type="scientific">Methylocucumis oryzae</name>
    <dbReference type="NCBI Taxonomy" id="1632867"/>
    <lineage>
        <taxon>Bacteria</taxon>
        <taxon>Pseudomonadati</taxon>
        <taxon>Pseudomonadota</taxon>
        <taxon>Gammaproteobacteria</taxon>
        <taxon>Methylococcales</taxon>
        <taxon>Methylococcaceae</taxon>
        <taxon>Methylocucumis</taxon>
    </lineage>
</organism>
<dbReference type="NCBIfam" id="TIGR01965">
    <property type="entry name" value="VCBS_repeat"/>
    <property type="match status" value="2"/>
</dbReference>
<keyword evidence="3" id="KW-0106">Calcium</keyword>
<keyword evidence="6" id="KW-1185">Reference proteome</keyword>
<keyword evidence="2" id="KW-0964">Secreted</keyword>
<accession>A0A0F3IFV7</accession>
<comment type="subcellular location">
    <subcellularLocation>
        <location evidence="1">Secreted</location>
    </subcellularLocation>
</comment>
<protein>
    <recommendedName>
        <fullName evidence="4">Cadherin domain-containing protein</fullName>
    </recommendedName>
</protein>
<reference evidence="5 6" key="2">
    <citation type="journal article" date="2016" name="Microb. Ecol.">
        <title>Genome Characteristics of a Novel Type I Methanotroph (Sn10-6) Isolated from a Flooded Indian Rice Field.</title>
        <authorList>
            <person name="Rahalkar M.C."/>
            <person name="Pandit P.S."/>
            <person name="Dhakephalkar P.K."/>
            <person name="Pore S."/>
            <person name="Arora P."/>
            <person name="Kapse N."/>
        </authorList>
    </citation>
    <scope>NUCLEOTIDE SEQUENCE [LARGE SCALE GENOMIC DNA]</scope>
    <source>
        <strain evidence="5 6">Sn10-6</strain>
    </source>
</reference>
<dbReference type="GO" id="GO:0005509">
    <property type="term" value="F:calcium ion binding"/>
    <property type="evidence" value="ECO:0007669"/>
    <property type="project" value="InterPro"/>
</dbReference>
<name>A0A0F3IFV7_9GAMM</name>
<dbReference type="InterPro" id="IPR010566">
    <property type="entry name" value="Haemolys_ca-bd"/>
</dbReference>
<evidence type="ECO:0000256" key="2">
    <source>
        <dbReference type="ARBA" id="ARBA00022525"/>
    </source>
</evidence>
<dbReference type="InterPro" id="IPR010221">
    <property type="entry name" value="VCBS_dom"/>
</dbReference>
<dbReference type="InterPro" id="IPR013783">
    <property type="entry name" value="Ig-like_fold"/>
</dbReference>
<dbReference type="PANTHER" id="PTHR38340:SF1">
    <property type="entry name" value="S-LAYER PROTEIN"/>
    <property type="match status" value="1"/>
</dbReference>
<dbReference type="GO" id="GO:0007156">
    <property type="term" value="P:homophilic cell adhesion via plasma membrane adhesion molecules"/>
    <property type="evidence" value="ECO:0007669"/>
    <property type="project" value="InterPro"/>
</dbReference>
<reference evidence="6" key="1">
    <citation type="submission" date="2015-03" db="EMBL/GenBank/DDBJ databases">
        <title>Draft genome sequence of a novel methanotroph (Sn10-6) isolated from flooded ricefield rhizosphere in India.</title>
        <authorList>
            <person name="Pandit P.S."/>
            <person name="Pore S.D."/>
            <person name="Arora P."/>
            <person name="Kapse N.G."/>
            <person name="Dhakephalkar P.K."/>
            <person name="Rahalkar M.C."/>
        </authorList>
    </citation>
    <scope>NUCLEOTIDE SEQUENCE [LARGE SCALE GENOMIC DNA]</scope>
    <source>
        <strain evidence="6">Sn10-6</strain>
    </source>
</reference>
<dbReference type="SUPFAM" id="SSF51120">
    <property type="entry name" value="beta-Roll"/>
    <property type="match status" value="8"/>
</dbReference>
<dbReference type="Pfam" id="PF17803">
    <property type="entry name" value="Cadherin_4"/>
    <property type="match status" value="1"/>
</dbReference>
<dbReference type="Gene3D" id="2.150.10.10">
    <property type="entry name" value="Serralysin-like metalloprotease, C-terminal"/>
    <property type="match status" value="6"/>
</dbReference>
<dbReference type="EMBL" id="LAJX01000197">
    <property type="protein sequence ID" value="KJV05626.1"/>
    <property type="molecule type" value="Genomic_DNA"/>
</dbReference>
<sequence length="1151" mass="119869">MVDSLGDVIVELANNGSDTVNAAIDYSLGAELEHLHLIGTALIGSGNKLANTLTGNAENNSLFGFDGADRLIGNEGDDSLEGGFGADTLLGGLGNDHYFAVDALDTVTEHSGQGIDTVYTTLNYSLGENLDNVVLLADSEEAFGNALANNLTGNDNNNTLDGGANADTMAGGAGDDDYVVDNSADVVIEAANNGYDRILSSVNFALAANVEALILTGSNDADITGNEFANLLTGNSGNNQVFGLDGDDTLNGGLGLDTLMGGLGDDVYQIERDDDVIIEAQAAGMDTVESSVTYTLVEFVENLTLTGGQDLNGGGNTLDNVLTGNQAANQLQGFAGNDTLTGLQGHDSLYGGTGDDVYVVIYAADSTVIELANEGNDTVQSALTFSLPDDVENLILTGNFSDDPWIVYTDGLGNALDNEITGNDGFNQLYGFDGQDRVDGRAGNDTLDGGDGDDWLFGGSDAVFVANNVSGYGGELLAVNADEMYGGNGNDSLDGGSDDDVLYGDADNDVLYGGDDGSSITEISNNWYGYDYSSAYVYSDGYSGYGGLIFLGNNDTLDGGAGEDKLDGGSGNDALLGGVDSDYLYGGDDGLLNTSNDDYLDGGAGIDTMLGGSGNDVYIVDGSMTVLIPTTFSECHFGSGDDDAGPSLTSISDVVIEYAGEGYDSISSSVSLTLPAHVEALYFTGSANVDVIGNDDFNVLFGNAGNNRLDGGLGADTMAGGLGNDVYFVDNENDAVTEEADAGIDTVRSFLTFYSLGPEFENLDLVANAVTGIGNDADNLLRGNTQANWLEGGLGDDTLTGAGGNDSLFGGLGDDWYVFAKGFGDDTVVDDGGYDQVRFNDHLSLQDVVFSRQADDLVLTLKDSQEHMVLSQWFIGAHKIELFRFCDGTTITDDDIVASLDNHAPVAVDDNLVVQEDTLLAASMNALSNDSDPDLNDKLSLTTAATVAGLYGVWSISATGEVNYQLNNNLPTIQALNAEQQLTEQLSYQISDDNRVKPLTAEAMLSVTILGTNDVPVAETDANAVQEDLSLTASGNVLANDTDIDANAVLRVASSELSNSAYGQLLVNAEGGYQYTLNNEQLIVQALPAWQQLDDVFNYTVSDGISSASGQLVIRVTGNNDAPMLVQPLVDQAAQVGAAWAYTVPAGTFAI</sequence>
<dbReference type="InterPro" id="IPR018511">
    <property type="entry name" value="Hemolysin-typ_Ca-bd_CS"/>
</dbReference>